<keyword evidence="3" id="KW-1185">Reference proteome</keyword>
<dbReference type="InterPro" id="IPR054722">
    <property type="entry name" value="PolX-like_BBD"/>
</dbReference>
<name>A0AAV3QK47_LITER</name>
<dbReference type="AlphaFoldDB" id="A0AAV3QK47"/>
<gene>
    <name evidence="2" type="ORF">LIER_18897</name>
</gene>
<dbReference type="EMBL" id="BAABME010004590">
    <property type="protein sequence ID" value="GAA0162903.1"/>
    <property type="molecule type" value="Genomic_DNA"/>
</dbReference>
<feature type="domain" description="Retrovirus-related Pol polyprotein from transposon TNT 1-94-like beta-barrel" evidence="1">
    <location>
        <begin position="79"/>
        <end position="153"/>
    </location>
</feature>
<dbReference type="Pfam" id="PF22936">
    <property type="entry name" value="Pol_BBD"/>
    <property type="match status" value="1"/>
</dbReference>
<evidence type="ECO:0000313" key="2">
    <source>
        <dbReference type="EMBL" id="GAA0162903.1"/>
    </source>
</evidence>
<comment type="caution">
    <text evidence="2">The sequence shown here is derived from an EMBL/GenBank/DDBJ whole genome shotgun (WGS) entry which is preliminary data.</text>
</comment>
<evidence type="ECO:0000259" key="1">
    <source>
        <dbReference type="Pfam" id="PF22936"/>
    </source>
</evidence>
<accession>A0AAV3QK47</accession>
<evidence type="ECO:0000313" key="3">
    <source>
        <dbReference type="Proteomes" id="UP001454036"/>
    </source>
</evidence>
<dbReference type="Proteomes" id="UP001454036">
    <property type="component" value="Unassembled WGS sequence"/>
</dbReference>
<reference evidence="2 3" key="1">
    <citation type="submission" date="2024-01" db="EMBL/GenBank/DDBJ databases">
        <title>The complete chloroplast genome sequence of Lithospermum erythrorhizon: insights into the phylogenetic relationship among Boraginaceae species and the maternal lineages of purple gromwells.</title>
        <authorList>
            <person name="Okada T."/>
            <person name="Watanabe K."/>
        </authorList>
    </citation>
    <scope>NUCLEOTIDE SEQUENCE [LARGE SCALE GENOMIC DNA]</scope>
</reference>
<proteinExistence type="predicted"/>
<organism evidence="2 3">
    <name type="scientific">Lithospermum erythrorhizon</name>
    <name type="common">Purple gromwell</name>
    <name type="synonym">Lithospermum officinale var. erythrorhizon</name>
    <dbReference type="NCBI Taxonomy" id="34254"/>
    <lineage>
        <taxon>Eukaryota</taxon>
        <taxon>Viridiplantae</taxon>
        <taxon>Streptophyta</taxon>
        <taxon>Embryophyta</taxon>
        <taxon>Tracheophyta</taxon>
        <taxon>Spermatophyta</taxon>
        <taxon>Magnoliopsida</taxon>
        <taxon>eudicotyledons</taxon>
        <taxon>Gunneridae</taxon>
        <taxon>Pentapetalae</taxon>
        <taxon>asterids</taxon>
        <taxon>lamiids</taxon>
        <taxon>Boraginales</taxon>
        <taxon>Boraginaceae</taxon>
        <taxon>Boraginoideae</taxon>
        <taxon>Lithospermeae</taxon>
        <taxon>Lithospermum</taxon>
    </lineage>
</organism>
<sequence>MASNVMIHNDQVVDTPLESDQASQLKDMVTTLIERRMGRMMQGGEDHGGVQMPNCSIEYAGSISTQFSNSVATCLSNFWIIDSGASTHMCGNLALFTSHSILNAHVPIQLPDGSIKHVNIVETVKITSTLLLLDCIYVPAFSFNLLSASKLAQSFSM</sequence>
<protein>
    <recommendedName>
        <fullName evidence="1">Retrovirus-related Pol polyprotein from transposon TNT 1-94-like beta-barrel domain-containing protein</fullName>
    </recommendedName>
</protein>